<evidence type="ECO:0000256" key="4">
    <source>
        <dbReference type="ARBA" id="ARBA00022679"/>
    </source>
</evidence>
<comment type="similarity">
    <text evidence="12">Belongs to the carbohydrate kinase PfkB family. Ribokinase subfamily.</text>
</comment>
<dbReference type="GO" id="GO:0005829">
    <property type="term" value="C:cytosol"/>
    <property type="evidence" value="ECO:0007669"/>
    <property type="project" value="TreeGrafter"/>
</dbReference>
<evidence type="ECO:0000313" key="14">
    <source>
        <dbReference type="EMBL" id="PSL05854.1"/>
    </source>
</evidence>
<comment type="catalytic activity">
    <reaction evidence="12">
        <text>D-ribose + ATP = D-ribose 5-phosphate + ADP + H(+)</text>
        <dbReference type="Rhea" id="RHEA:13697"/>
        <dbReference type="ChEBI" id="CHEBI:15378"/>
        <dbReference type="ChEBI" id="CHEBI:30616"/>
        <dbReference type="ChEBI" id="CHEBI:47013"/>
        <dbReference type="ChEBI" id="CHEBI:78346"/>
        <dbReference type="ChEBI" id="CHEBI:456216"/>
        <dbReference type="EC" id="2.7.1.15"/>
    </reaction>
</comment>
<accession>A0A2P8E8R7</accession>
<dbReference type="InterPro" id="IPR011877">
    <property type="entry name" value="Ribokinase"/>
</dbReference>
<dbReference type="PROSITE" id="PS00584">
    <property type="entry name" value="PFKB_KINASES_2"/>
    <property type="match status" value="1"/>
</dbReference>
<evidence type="ECO:0000256" key="2">
    <source>
        <dbReference type="ARBA" id="ARBA00012035"/>
    </source>
</evidence>
<feature type="binding site" evidence="12">
    <location>
        <position position="303"/>
    </location>
    <ligand>
        <name>K(+)</name>
        <dbReference type="ChEBI" id="CHEBI:29103"/>
    </ligand>
</feature>
<feature type="binding site" evidence="12">
    <location>
        <begin position="15"/>
        <end position="17"/>
    </location>
    <ligand>
        <name>substrate</name>
    </ligand>
</feature>
<evidence type="ECO:0000256" key="8">
    <source>
        <dbReference type="ARBA" id="ARBA00022840"/>
    </source>
</evidence>
<feature type="binding site" evidence="12">
    <location>
        <position position="264"/>
    </location>
    <ligand>
        <name>substrate</name>
    </ligand>
</feature>
<dbReference type="PANTHER" id="PTHR10584">
    <property type="entry name" value="SUGAR KINASE"/>
    <property type="match status" value="1"/>
</dbReference>
<evidence type="ECO:0000256" key="10">
    <source>
        <dbReference type="ARBA" id="ARBA00022958"/>
    </source>
</evidence>
<gene>
    <name evidence="12" type="primary">rbsK</name>
    <name evidence="14" type="ORF">CLV30_1035</name>
</gene>
<dbReference type="GO" id="GO:0005524">
    <property type="term" value="F:ATP binding"/>
    <property type="evidence" value="ECO:0007669"/>
    <property type="project" value="UniProtKB-UniRule"/>
</dbReference>
<dbReference type="HAMAP" id="MF_01987">
    <property type="entry name" value="Ribokinase"/>
    <property type="match status" value="1"/>
</dbReference>
<feature type="binding site" evidence="12">
    <location>
        <position position="143"/>
    </location>
    <ligand>
        <name>substrate</name>
    </ligand>
</feature>
<evidence type="ECO:0000256" key="9">
    <source>
        <dbReference type="ARBA" id="ARBA00022842"/>
    </source>
</evidence>
<evidence type="ECO:0000256" key="5">
    <source>
        <dbReference type="ARBA" id="ARBA00022723"/>
    </source>
</evidence>
<evidence type="ECO:0000256" key="12">
    <source>
        <dbReference type="HAMAP-Rule" id="MF_01987"/>
    </source>
</evidence>
<keyword evidence="6 12" id="KW-0547">Nucleotide-binding</keyword>
<dbReference type="GO" id="GO:0019303">
    <property type="term" value="P:D-ribose catabolic process"/>
    <property type="evidence" value="ECO:0007669"/>
    <property type="project" value="UniProtKB-UniRule"/>
</dbReference>
<evidence type="ECO:0000256" key="7">
    <source>
        <dbReference type="ARBA" id="ARBA00022777"/>
    </source>
</evidence>
<evidence type="ECO:0000313" key="15">
    <source>
        <dbReference type="Proteomes" id="UP000243528"/>
    </source>
</evidence>
<keyword evidence="8 12" id="KW-0067">ATP-binding</keyword>
<keyword evidence="11 12" id="KW-0119">Carbohydrate metabolism</keyword>
<dbReference type="CDD" id="cd01174">
    <property type="entry name" value="ribokinase"/>
    <property type="match status" value="1"/>
</dbReference>
<dbReference type="OrthoDB" id="9775849at2"/>
<keyword evidence="4 12" id="KW-0808">Transferase</keyword>
<dbReference type="AlphaFoldDB" id="A0A2P8E8R7"/>
<feature type="binding site" evidence="12">
    <location>
        <position position="294"/>
    </location>
    <ligand>
        <name>K(+)</name>
        <dbReference type="ChEBI" id="CHEBI:29103"/>
    </ligand>
</feature>
<feature type="binding site" evidence="12">
    <location>
        <position position="299"/>
    </location>
    <ligand>
        <name>K(+)</name>
        <dbReference type="ChEBI" id="CHEBI:29103"/>
    </ligand>
</feature>
<keyword evidence="12" id="KW-0963">Cytoplasm</keyword>
<keyword evidence="10 12" id="KW-0630">Potassium</keyword>
<feature type="binding site" evidence="12">
    <location>
        <begin position="43"/>
        <end position="47"/>
    </location>
    <ligand>
        <name>substrate</name>
    </ligand>
</feature>
<proteinExistence type="inferred from homology"/>
<feature type="binding site" evidence="12">
    <location>
        <position position="260"/>
    </location>
    <ligand>
        <name>K(+)</name>
        <dbReference type="ChEBI" id="CHEBI:29103"/>
    </ligand>
</feature>
<feature type="active site" description="Proton acceptor" evidence="12">
    <location>
        <position position="264"/>
    </location>
</feature>
<feature type="binding site" evidence="12">
    <location>
        <begin position="232"/>
        <end position="237"/>
    </location>
    <ligand>
        <name>ATP</name>
        <dbReference type="ChEBI" id="CHEBI:30616"/>
    </ligand>
</feature>
<comment type="activity regulation">
    <text evidence="12">Activated by a monovalent cation that binds near, but not in, the active site. The most likely occupant of the site in vivo is potassium. Ion binding induces a conformational change that may alter substrate affinity.</text>
</comment>
<dbReference type="PANTHER" id="PTHR10584:SF166">
    <property type="entry name" value="RIBOKINASE"/>
    <property type="match status" value="1"/>
</dbReference>
<feature type="binding site" evidence="12">
    <location>
        <begin position="263"/>
        <end position="264"/>
    </location>
    <ligand>
        <name>ATP</name>
        <dbReference type="ChEBI" id="CHEBI:30616"/>
    </ligand>
</feature>
<keyword evidence="5 12" id="KW-0479">Metal-binding</keyword>
<dbReference type="InterPro" id="IPR029056">
    <property type="entry name" value="Ribokinase-like"/>
</dbReference>
<dbReference type="Gene3D" id="3.40.1190.20">
    <property type="match status" value="1"/>
</dbReference>
<feature type="binding site" evidence="12">
    <location>
        <position position="187"/>
    </location>
    <ligand>
        <name>ATP</name>
        <dbReference type="ChEBI" id="CHEBI:30616"/>
    </ligand>
</feature>
<dbReference type="GO" id="GO:0046872">
    <property type="term" value="F:metal ion binding"/>
    <property type="evidence" value="ECO:0007669"/>
    <property type="project" value="UniProtKB-KW"/>
</dbReference>
<dbReference type="RefSeq" id="WP_106536099.1">
    <property type="nucleotide sequence ID" value="NZ_ML142901.1"/>
</dbReference>
<organism evidence="14 15">
    <name type="scientific">Haloactinopolyspora alba</name>
    <dbReference type="NCBI Taxonomy" id="648780"/>
    <lineage>
        <taxon>Bacteria</taxon>
        <taxon>Bacillati</taxon>
        <taxon>Actinomycetota</taxon>
        <taxon>Actinomycetes</taxon>
        <taxon>Jiangellales</taxon>
        <taxon>Jiangellaceae</taxon>
        <taxon>Haloactinopolyspora</taxon>
    </lineage>
</organism>
<name>A0A2P8E8R7_9ACTN</name>
<keyword evidence="9 12" id="KW-0460">Magnesium</keyword>
<evidence type="ECO:0000256" key="11">
    <source>
        <dbReference type="ARBA" id="ARBA00023277"/>
    </source>
</evidence>
<reference evidence="14 15" key="1">
    <citation type="submission" date="2018-03" db="EMBL/GenBank/DDBJ databases">
        <title>Genomic Encyclopedia of Archaeal and Bacterial Type Strains, Phase II (KMG-II): from individual species to whole genera.</title>
        <authorList>
            <person name="Goeker M."/>
        </authorList>
    </citation>
    <scope>NUCLEOTIDE SEQUENCE [LARGE SCALE GENOMIC DNA]</scope>
    <source>
        <strain evidence="14 15">DSM 45211</strain>
    </source>
</reference>
<evidence type="ECO:0000256" key="6">
    <source>
        <dbReference type="ARBA" id="ARBA00022741"/>
    </source>
</evidence>
<comment type="subcellular location">
    <subcellularLocation>
        <location evidence="12">Cytoplasm</location>
    </subcellularLocation>
</comment>
<comment type="subunit">
    <text evidence="12">Homodimer.</text>
</comment>
<dbReference type="SUPFAM" id="SSF53613">
    <property type="entry name" value="Ribokinase-like"/>
    <property type="match status" value="1"/>
</dbReference>
<feature type="binding site" evidence="12">
    <location>
        <position position="297"/>
    </location>
    <ligand>
        <name>K(+)</name>
        <dbReference type="ChEBI" id="CHEBI:29103"/>
    </ligand>
</feature>
<evidence type="ECO:0000256" key="1">
    <source>
        <dbReference type="ARBA" id="ARBA00005380"/>
    </source>
</evidence>
<dbReference type="EMBL" id="PYGE01000003">
    <property type="protein sequence ID" value="PSL05854.1"/>
    <property type="molecule type" value="Genomic_DNA"/>
</dbReference>
<dbReference type="InterPro" id="IPR002173">
    <property type="entry name" value="Carboh/pur_kinase_PfkB_CS"/>
</dbReference>
<comment type="caution">
    <text evidence="14">The sequence shown here is derived from an EMBL/GenBank/DDBJ whole genome shotgun (WGS) entry which is preliminary data.</text>
</comment>
<sequence length="314" mass="30446">MSSGGTGLVVVGSANRDHITSVPAVPVAGQTVLGSDPIVRLGGKGMNQAVAASLLGARVDFVGAVGADDAGSRITEGLREHGIGIDGLRVADGVPSGAAYVTVGPDGDNSIVVAPGANLTVDADRARSALADSPAAVVVCQLEIPVNTVEAVAASCAESGRRFVLNLAPFTVVPGDVLAVADPLVVNVHEARALAREVTADDATDDGATGDAAGAGALAAGLCRWCRSVVVTSGPGGAVVAAGTAVTRHPATAADAVDTTGAGDAFVGALAAALTSGADLPAAADLAVAMSSATVTRRGAQSSYPDAARSARTG</sequence>
<protein>
    <recommendedName>
        <fullName evidence="3 12">Ribokinase</fullName>
        <shortName evidence="12">RK</shortName>
        <ecNumber evidence="2 12">2.7.1.15</ecNumber>
    </recommendedName>
</protein>
<dbReference type="GO" id="GO:0004747">
    <property type="term" value="F:ribokinase activity"/>
    <property type="evidence" value="ECO:0007669"/>
    <property type="project" value="UniProtKB-UniRule"/>
</dbReference>
<comment type="cofactor">
    <cofactor evidence="12">
        <name>Mg(2+)</name>
        <dbReference type="ChEBI" id="CHEBI:18420"/>
    </cofactor>
    <text evidence="12">Requires a divalent cation, most likely magnesium in vivo, as an electrophilic catalyst to aid phosphoryl group transfer. It is the chelate of the metal and the nucleotide that is the actual substrate.</text>
</comment>
<evidence type="ECO:0000256" key="3">
    <source>
        <dbReference type="ARBA" id="ARBA00016943"/>
    </source>
</evidence>
<dbReference type="Pfam" id="PF00294">
    <property type="entry name" value="PfkB"/>
    <property type="match status" value="1"/>
</dbReference>
<dbReference type="InterPro" id="IPR002139">
    <property type="entry name" value="Ribo/fructo_kinase"/>
</dbReference>
<dbReference type="Proteomes" id="UP000243528">
    <property type="component" value="Unassembled WGS sequence"/>
</dbReference>
<comment type="similarity">
    <text evidence="1">Belongs to the carbohydrate kinase pfkB family.</text>
</comment>
<feature type="binding site" evidence="12">
    <location>
        <position position="258"/>
    </location>
    <ligand>
        <name>K(+)</name>
        <dbReference type="ChEBI" id="CHEBI:29103"/>
    </ligand>
</feature>
<feature type="domain" description="Carbohydrate kinase PfkB" evidence="13">
    <location>
        <begin position="8"/>
        <end position="306"/>
    </location>
</feature>
<keyword evidence="7 12" id="KW-0418">Kinase</keyword>
<dbReference type="EC" id="2.7.1.15" evidence="2 12"/>
<dbReference type="PRINTS" id="PR00990">
    <property type="entry name" value="RIBOKINASE"/>
</dbReference>
<comment type="function">
    <text evidence="12">Catalyzes the phosphorylation of ribose at O-5 in a reaction requiring ATP and magnesium. The resulting D-ribose-5-phosphate can then be used either for sythesis of nucleotides, histidine, and tryptophan, or as a component of the pentose phosphate pathway.</text>
</comment>
<dbReference type="InterPro" id="IPR011611">
    <property type="entry name" value="PfkB_dom"/>
</dbReference>
<keyword evidence="15" id="KW-1185">Reference proteome</keyword>
<dbReference type="UniPathway" id="UPA00916">
    <property type="reaction ID" value="UER00889"/>
</dbReference>
<comment type="pathway">
    <text evidence="12">Carbohydrate metabolism; D-ribose degradation; D-ribose 5-phosphate from beta-D-ribopyranose: step 2/2.</text>
</comment>
<comment type="caution">
    <text evidence="12">Lacks conserved residue(s) required for the propagation of feature annotation.</text>
</comment>
<evidence type="ECO:0000259" key="13">
    <source>
        <dbReference type="Pfam" id="PF00294"/>
    </source>
</evidence>